<proteinExistence type="predicted"/>
<dbReference type="Proteomes" id="UP000450457">
    <property type="component" value="Unassembled WGS sequence"/>
</dbReference>
<accession>A0A845F931</accession>
<organism evidence="1 2">
    <name type="scientific">Halobacillus litoralis</name>
    <dbReference type="NCBI Taxonomy" id="45668"/>
    <lineage>
        <taxon>Bacteria</taxon>
        <taxon>Bacillati</taxon>
        <taxon>Bacillota</taxon>
        <taxon>Bacilli</taxon>
        <taxon>Bacillales</taxon>
        <taxon>Bacillaceae</taxon>
        <taxon>Halobacillus</taxon>
    </lineage>
</organism>
<dbReference type="RefSeq" id="WP_160911745.1">
    <property type="nucleotide sequence ID" value="NZ_WMFA01000001.1"/>
</dbReference>
<protein>
    <submittedName>
        <fullName evidence="1">Uncharacterized protein</fullName>
    </submittedName>
</protein>
<sequence length="71" mass="8111">MDRELLHQQIMMLKGKICAGQLQLHGYDEYLLMQLDKVKDSEDGLVDVSTVSSTLRLFIDATDKMQSPQLK</sequence>
<dbReference type="OrthoDB" id="2970674at2"/>
<dbReference type="GeneID" id="78006338"/>
<name>A0A845F931_9BACI</name>
<dbReference type="AlphaFoldDB" id="A0A845F931"/>
<gene>
    <name evidence="1" type="ORF">GLW00_05005</name>
</gene>
<evidence type="ECO:0000313" key="1">
    <source>
        <dbReference type="EMBL" id="MYL70196.1"/>
    </source>
</evidence>
<comment type="caution">
    <text evidence="1">The sequence shown here is derived from an EMBL/GenBank/DDBJ whole genome shotgun (WGS) entry which is preliminary data.</text>
</comment>
<evidence type="ECO:0000313" key="2">
    <source>
        <dbReference type="Proteomes" id="UP000450457"/>
    </source>
</evidence>
<reference evidence="1 2" key="1">
    <citation type="submission" date="2019-11" db="EMBL/GenBank/DDBJ databases">
        <title>Genome sequences of 17 halophilic strains isolated from different environments.</title>
        <authorList>
            <person name="Furrow R.E."/>
        </authorList>
    </citation>
    <scope>NUCLEOTIDE SEQUENCE [LARGE SCALE GENOMIC DNA]</scope>
    <source>
        <strain evidence="1 2">SL-4</strain>
    </source>
</reference>
<dbReference type="EMBL" id="WMFA01000001">
    <property type="protein sequence ID" value="MYL70196.1"/>
    <property type="molecule type" value="Genomic_DNA"/>
</dbReference>